<dbReference type="InterPro" id="IPR020904">
    <property type="entry name" value="Sc_DH/Rdtase_CS"/>
</dbReference>
<dbReference type="InterPro" id="IPR002347">
    <property type="entry name" value="SDR_fam"/>
</dbReference>
<evidence type="ECO:0000256" key="3">
    <source>
        <dbReference type="ARBA" id="ARBA00023002"/>
    </source>
</evidence>
<evidence type="ECO:0000256" key="2">
    <source>
        <dbReference type="ARBA" id="ARBA00022857"/>
    </source>
</evidence>
<dbReference type="AlphaFoldDB" id="A0A0D2BWL4"/>
<dbReference type="PANTHER" id="PTHR43639">
    <property type="entry name" value="OXIDOREDUCTASE, SHORT-CHAIN DEHYDROGENASE/REDUCTASE FAMILY (AFU_ORTHOLOGUE AFUA_5G02870)"/>
    <property type="match status" value="1"/>
</dbReference>
<dbReference type="OrthoDB" id="47007at2759"/>
<dbReference type="Pfam" id="PF13561">
    <property type="entry name" value="adh_short_C2"/>
    <property type="match status" value="2"/>
</dbReference>
<keyword evidence="3" id="KW-0560">Oxidoreductase</keyword>
<name>A0A0D2BWL4_9EURO</name>
<dbReference type="PANTHER" id="PTHR43639:SF1">
    <property type="entry name" value="SHORT-CHAIN DEHYDROGENASE_REDUCTASE FAMILY PROTEIN"/>
    <property type="match status" value="1"/>
</dbReference>
<reference evidence="4 5" key="1">
    <citation type="submission" date="2015-01" db="EMBL/GenBank/DDBJ databases">
        <title>The Genome Sequence of Cladophialophora immunda CBS83496.</title>
        <authorList>
            <consortium name="The Broad Institute Genomics Platform"/>
            <person name="Cuomo C."/>
            <person name="de Hoog S."/>
            <person name="Gorbushina A."/>
            <person name="Stielow B."/>
            <person name="Teixiera M."/>
            <person name="Abouelleil A."/>
            <person name="Chapman S.B."/>
            <person name="Priest M."/>
            <person name="Young S.K."/>
            <person name="Wortman J."/>
            <person name="Nusbaum C."/>
            <person name="Birren B."/>
        </authorList>
    </citation>
    <scope>NUCLEOTIDE SEQUENCE [LARGE SCALE GENOMIC DNA]</scope>
    <source>
        <strain evidence="4 5">CBS 83496</strain>
    </source>
</reference>
<dbReference type="VEuPathDB" id="FungiDB:PV07_11642"/>
<dbReference type="InterPro" id="IPR036291">
    <property type="entry name" value="NAD(P)-bd_dom_sf"/>
</dbReference>
<dbReference type="PROSITE" id="PS00061">
    <property type="entry name" value="ADH_SHORT"/>
    <property type="match status" value="1"/>
</dbReference>
<comment type="similarity">
    <text evidence="1">Belongs to the short-chain dehydrogenases/reductases (SDR) family.</text>
</comment>
<dbReference type="SUPFAM" id="SSF51735">
    <property type="entry name" value="NAD(P)-binding Rossmann-fold domains"/>
    <property type="match status" value="1"/>
</dbReference>
<accession>A0A0D2BWL4</accession>
<evidence type="ECO:0000313" key="5">
    <source>
        <dbReference type="Proteomes" id="UP000054466"/>
    </source>
</evidence>
<protein>
    <submittedName>
        <fullName evidence="4">Uncharacterized protein</fullName>
    </submittedName>
</protein>
<dbReference type="PRINTS" id="PR00080">
    <property type="entry name" value="SDRFAMILY"/>
</dbReference>
<dbReference type="HOGENOM" id="CLU_010194_1_3_1"/>
<dbReference type="Proteomes" id="UP000054466">
    <property type="component" value="Unassembled WGS sequence"/>
</dbReference>
<evidence type="ECO:0000256" key="1">
    <source>
        <dbReference type="ARBA" id="ARBA00006484"/>
    </source>
</evidence>
<gene>
    <name evidence="4" type="ORF">PV07_11642</name>
</gene>
<dbReference type="Gene3D" id="3.40.50.720">
    <property type="entry name" value="NAD(P)-binding Rossmann-like Domain"/>
    <property type="match status" value="1"/>
</dbReference>
<sequence>MSPDTLALNGKVAIITGSAKENGIGAGIASALARNGASVVINYVSESSGPRAAEVAKKIEQAGGRAVVVRADVSTPEGAKHLVETSLKALQVDKVDILGMWHLKSELLPSFLPARIVGKLTWDQLCVIVNNAGGGPIVPVMQATKDDVEKTFAVNVFASLYMTQAVVSVMPRGGRIINIGSIASKMGMAPIPLYSASKAAMDTLSYAMAMELGRGHGITINTIAPGPVPTDGLPKGPVADAVHNFLIPLTRAEERMGTVDDIADAVLLLASEKSRWITGQFISTSGGITGG</sequence>
<organism evidence="4 5">
    <name type="scientific">Cladophialophora immunda</name>
    <dbReference type="NCBI Taxonomy" id="569365"/>
    <lineage>
        <taxon>Eukaryota</taxon>
        <taxon>Fungi</taxon>
        <taxon>Dikarya</taxon>
        <taxon>Ascomycota</taxon>
        <taxon>Pezizomycotina</taxon>
        <taxon>Eurotiomycetes</taxon>
        <taxon>Chaetothyriomycetidae</taxon>
        <taxon>Chaetothyriales</taxon>
        <taxon>Herpotrichiellaceae</taxon>
        <taxon>Cladophialophora</taxon>
    </lineage>
</organism>
<dbReference type="GeneID" id="27350836"/>
<proteinExistence type="inferred from homology"/>
<dbReference type="RefSeq" id="XP_016243664.1">
    <property type="nucleotide sequence ID" value="XM_016399102.1"/>
</dbReference>
<keyword evidence="5" id="KW-1185">Reference proteome</keyword>
<dbReference type="EMBL" id="KN847046">
    <property type="protein sequence ID" value="KIW23448.1"/>
    <property type="molecule type" value="Genomic_DNA"/>
</dbReference>
<evidence type="ECO:0000313" key="4">
    <source>
        <dbReference type="EMBL" id="KIW23448.1"/>
    </source>
</evidence>
<dbReference type="STRING" id="569365.A0A0D2BWL4"/>
<dbReference type="GO" id="GO:0016491">
    <property type="term" value="F:oxidoreductase activity"/>
    <property type="evidence" value="ECO:0007669"/>
    <property type="project" value="UniProtKB-KW"/>
</dbReference>
<dbReference type="PRINTS" id="PR00081">
    <property type="entry name" value="GDHRDH"/>
</dbReference>
<keyword evidence="2" id="KW-0521">NADP</keyword>